<organism evidence="2 3">
    <name type="scientific">Candidatus Borkfalkia excrementigallinarum</name>
    <dbReference type="NCBI Taxonomy" id="2838506"/>
    <lineage>
        <taxon>Bacteria</taxon>
        <taxon>Bacillati</taxon>
        <taxon>Bacillota</taxon>
        <taxon>Clostridia</taxon>
        <taxon>Christensenellales</taxon>
        <taxon>Christensenellaceae</taxon>
        <taxon>Candidatus Borkfalkia</taxon>
    </lineage>
</organism>
<protein>
    <submittedName>
        <fullName evidence="2">Zinc dependent phospholipase C family protein</fullName>
    </submittedName>
</protein>
<sequence length="284" mass="31425">MPSTYAHYKFGRMVEKAYPSALASALQGHISLFDIGLHGPDILFYYRALTSNPVNAVGFGMHAKPAREFFGPAKAAYAAAKDKDAALAYLLGFTCHFALDSACHGYIENKIAVSGVTHTEIESEFDRSLLMRDGKEPLSAKLTGHIRPSAENAAVIAPFFAAVSEKQVQKALRSMLFYNELLRAPHQPKRGFVRLCLRLTGNFKEMHGMMIAKHPIPACADSDLRLSKLMDKAVARCVELSENVAAYVKGEGELSPEFEKTFGPPENWRDIPVLSLEEEKKYEV</sequence>
<proteinExistence type="predicted"/>
<accession>A0A9D2CSX8</accession>
<gene>
    <name evidence="2" type="ORF">H9729_05430</name>
</gene>
<dbReference type="AlphaFoldDB" id="A0A9D2CSX8"/>
<comment type="caution">
    <text evidence="2">The sequence shown here is derived from an EMBL/GenBank/DDBJ whole genome shotgun (WGS) entry which is preliminary data.</text>
</comment>
<dbReference type="EMBL" id="DXCQ01000050">
    <property type="protein sequence ID" value="HIY97112.1"/>
    <property type="molecule type" value="Genomic_DNA"/>
</dbReference>
<reference evidence="2" key="2">
    <citation type="submission" date="2021-04" db="EMBL/GenBank/DDBJ databases">
        <authorList>
            <person name="Gilroy R."/>
        </authorList>
    </citation>
    <scope>NUCLEOTIDE SEQUENCE</scope>
    <source>
        <strain evidence="2">1345</strain>
    </source>
</reference>
<evidence type="ECO:0000259" key="1">
    <source>
        <dbReference type="Pfam" id="PF00882"/>
    </source>
</evidence>
<dbReference type="Proteomes" id="UP000886750">
    <property type="component" value="Unassembled WGS sequence"/>
</dbReference>
<dbReference type="InterPro" id="IPR029002">
    <property type="entry name" value="PLPC/GPLD1"/>
</dbReference>
<name>A0A9D2CSX8_9FIRM</name>
<reference evidence="2" key="1">
    <citation type="journal article" date="2021" name="PeerJ">
        <title>Extensive microbial diversity within the chicken gut microbiome revealed by metagenomics and culture.</title>
        <authorList>
            <person name="Gilroy R."/>
            <person name="Ravi A."/>
            <person name="Getino M."/>
            <person name="Pursley I."/>
            <person name="Horton D.L."/>
            <person name="Alikhan N.F."/>
            <person name="Baker D."/>
            <person name="Gharbi K."/>
            <person name="Hall N."/>
            <person name="Watson M."/>
            <person name="Adriaenssens E.M."/>
            <person name="Foster-Nyarko E."/>
            <person name="Jarju S."/>
            <person name="Secka A."/>
            <person name="Antonio M."/>
            <person name="Oren A."/>
            <person name="Chaudhuri R.R."/>
            <person name="La Ragione R."/>
            <person name="Hildebrand F."/>
            <person name="Pallen M.J."/>
        </authorList>
    </citation>
    <scope>NUCLEOTIDE SEQUENCE</scope>
    <source>
        <strain evidence="2">1345</strain>
    </source>
</reference>
<feature type="domain" description="Phospholipase C/D" evidence="1">
    <location>
        <begin position="16"/>
        <end position="141"/>
    </location>
</feature>
<dbReference type="Pfam" id="PF00882">
    <property type="entry name" value="Zn_dep_PLPC"/>
    <property type="match status" value="1"/>
</dbReference>
<evidence type="ECO:0000313" key="3">
    <source>
        <dbReference type="Proteomes" id="UP000886750"/>
    </source>
</evidence>
<evidence type="ECO:0000313" key="2">
    <source>
        <dbReference type="EMBL" id="HIY97112.1"/>
    </source>
</evidence>